<proteinExistence type="predicted"/>
<feature type="transmembrane region" description="Helical" evidence="1">
    <location>
        <begin position="63"/>
        <end position="82"/>
    </location>
</feature>
<sequence>MELVKKFNSRKYRISRPTNLYKEINFNKYLFLVFIYLFGVVSASIASIMNIDVQNFYRIPVINIRWIDVAILSIVFNHLYSLAQRKRTLKNTNLIIFLCISYLVYESIQLIRTLGVIDIMTQLSLFYCSLSIFIIVDLSVYIIPLYKIVFFIKKISIWGAYGVIILNYYLLYSFFRGNIVIEDLDVRVAIKVIGSKETVYSFVLVPLVYAYGLYFIQEKGLLWKKILFIFALLSIYGALIITFWRGTVIMIVIITFYFLFAGSNLKQMIIRFTSFIVIITLGYFIFGGTLAEKGYDPLQKITETIQFATDVKNPDWDKGRAIAQDYAIKEWKNNLWFGAGYDELGRGKSMPINSINPHNGIITSLFHRGVFGTIIYMLILIFLFSYAVKGWILLRNYKSQESEIVKIFILVSLFWIITFMTQEALWEKYSLSIEYLYLGLITNIYKQIV</sequence>
<accession>A0ABW6AP25</accession>
<comment type="caution">
    <text evidence="2">The sequence shown here is derived from an EMBL/GenBank/DDBJ whole genome shotgun (WGS) entry which is preliminary data.</text>
</comment>
<feature type="transmembrane region" description="Helical" evidence="1">
    <location>
        <begin position="228"/>
        <end position="260"/>
    </location>
</feature>
<evidence type="ECO:0000313" key="3">
    <source>
        <dbReference type="Proteomes" id="UP001597512"/>
    </source>
</evidence>
<organism evidence="2 3">
    <name type="scientific">Spirosoma flavum</name>
    <dbReference type="NCBI Taxonomy" id="2048557"/>
    <lineage>
        <taxon>Bacteria</taxon>
        <taxon>Pseudomonadati</taxon>
        <taxon>Bacteroidota</taxon>
        <taxon>Cytophagia</taxon>
        <taxon>Cytophagales</taxon>
        <taxon>Cytophagaceae</taxon>
        <taxon>Spirosoma</taxon>
    </lineage>
</organism>
<keyword evidence="1" id="KW-0472">Membrane</keyword>
<protein>
    <submittedName>
        <fullName evidence="2">O-antigen ligase family protein</fullName>
    </submittedName>
</protein>
<dbReference type="GO" id="GO:0016874">
    <property type="term" value="F:ligase activity"/>
    <property type="evidence" value="ECO:0007669"/>
    <property type="project" value="UniProtKB-KW"/>
</dbReference>
<feature type="transmembrane region" description="Helical" evidence="1">
    <location>
        <begin position="29"/>
        <end position="51"/>
    </location>
</feature>
<reference evidence="3" key="1">
    <citation type="journal article" date="2019" name="Int. J. Syst. Evol. Microbiol.">
        <title>The Global Catalogue of Microorganisms (GCM) 10K type strain sequencing project: providing services to taxonomists for standard genome sequencing and annotation.</title>
        <authorList>
            <consortium name="The Broad Institute Genomics Platform"/>
            <consortium name="The Broad Institute Genome Sequencing Center for Infectious Disease"/>
            <person name="Wu L."/>
            <person name="Ma J."/>
        </authorList>
    </citation>
    <scope>NUCLEOTIDE SEQUENCE [LARGE SCALE GENOMIC DNA]</scope>
    <source>
        <strain evidence="3">KCTC 52490</strain>
    </source>
</reference>
<dbReference type="Proteomes" id="UP001597512">
    <property type="component" value="Unassembled WGS sequence"/>
</dbReference>
<dbReference type="EMBL" id="JBHUOM010000023">
    <property type="protein sequence ID" value="MFD2937239.1"/>
    <property type="molecule type" value="Genomic_DNA"/>
</dbReference>
<name>A0ABW6AP25_9BACT</name>
<gene>
    <name evidence="2" type="ORF">ACFS25_25890</name>
</gene>
<feature type="transmembrane region" description="Helical" evidence="1">
    <location>
        <begin position="370"/>
        <end position="392"/>
    </location>
</feature>
<feature type="transmembrane region" description="Helical" evidence="1">
    <location>
        <begin position="272"/>
        <end position="291"/>
    </location>
</feature>
<evidence type="ECO:0000256" key="1">
    <source>
        <dbReference type="SAM" id="Phobius"/>
    </source>
</evidence>
<feature type="transmembrane region" description="Helical" evidence="1">
    <location>
        <begin position="199"/>
        <end position="216"/>
    </location>
</feature>
<feature type="transmembrane region" description="Helical" evidence="1">
    <location>
        <begin position="155"/>
        <end position="175"/>
    </location>
</feature>
<keyword evidence="1" id="KW-0812">Transmembrane</keyword>
<feature type="transmembrane region" description="Helical" evidence="1">
    <location>
        <begin position="123"/>
        <end position="143"/>
    </location>
</feature>
<keyword evidence="2" id="KW-0436">Ligase</keyword>
<evidence type="ECO:0000313" key="2">
    <source>
        <dbReference type="EMBL" id="MFD2937239.1"/>
    </source>
</evidence>
<feature type="transmembrane region" description="Helical" evidence="1">
    <location>
        <begin position="404"/>
        <end position="421"/>
    </location>
</feature>
<dbReference type="RefSeq" id="WP_381506854.1">
    <property type="nucleotide sequence ID" value="NZ_JBHUOM010000023.1"/>
</dbReference>
<keyword evidence="1" id="KW-1133">Transmembrane helix</keyword>
<keyword evidence="3" id="KW-1185">Reference proteome</keyword>